<accession>A0A2N9AYS4</accession>
<dbReference type="AlphaFoldDB" id="A0A2N9AYS4"/>
<protein>
    <submittedName>
        <fullName evidence="1">Uncharacterized protein</fullName>
    </submittedName>
</protein>
<proteinExistence type="predicted"/>
<dbReference type="EMBL" id="LT962688">
    <property type="protein sequence ID" value="SOR32477.1"/>
    <property type="molecule type" value="Genomic_DNA"/>
</dbReference>
<evidence type="ECO:0000313" key="1">
    <source>
        <dbReference type="EMBL" id="SOR32477.1"/>
    </source>
</evidence>
<dbReference type="Proteomes" id="UP000233769">
    <property type="component" value="Chromosome tk0001"/>
</dbReference>
<sequence length="80" mass="8665">MSIMNDAPVFEIRITTSETGSILRAPSEREVAAKAETLLRRVHARGELIGFSIIGPSAAGIGRLKAYLEDVLIEVSRLSL</sequence>
<gene>
    <name evidence="1" type="ORF">TK0001_5918</name>
</gene>
<reference evidence="2" key="1">
    <citation type="submission" date="2017-10" db="EMBL/GenBank/DDBJ databases">
        <authorList>
            <person name="Regsiter A."/>
            <person name="William W."/>
        </authorList>
    </citation>
    <scope>NUCLEOTIDE SEQUENCE [LARGE SCALE GENOMIC DNA]</scope>
</reference>
<organism evidence="1 2">
    <name type="scientific">Methylorubrum extorquens</name>
    <name type="common">Methylobacterium dichloromethanicum</name>
    <name type="synonym">Methylobacterium extorquens</name>
    <dbReference type="NCBI Taxonomy" id="408"/>
    <lineage>
        <taxon>Bacteria</taxon>
        <taxon>Pseudomonadati</taxon>
        <taxon>Pseudomonadota</taxon>
        <taxon>Alphaproteobacteria</taxon>
        <taxon>Hyphomicrobiales</taxon>
        <taxon>Methylobacteriaceae</taxon>
        <taxon>Methylorubrum</taxon>
    </lineage>
</organism>
<name>A0A2N9AYS4_METEX</name>
<evidence type="ECO:0000313" key="2">
    <source>
        <dbReference type="Proteomes" id="UP000233769"/>
    </source>
</evidence>